<evidence type="ECO:0000256" key="10">
    <source>
        <dbReference type="ARBA" id="ARBA00023284"/>
    </source>
</evidence>
<dbReference type="GO" id="GO:0004791">
    <property type="term" value="F:thioredoxin-disulfide reductase (NADPH) activity"/>
    <property type="evidence" value="ECO:0007669"/>
    <property type="project" value="UniProtKB-EC"/>
</dbReference>
<evidence type="ECO:0000256" key="17">
    <source>
        <dbReference type="ARBA" id="ARBA00048992"/>
    </source>
</evidence>
<name>A0A6J2UTD2_CHACN</name>
<dbReference type="RefSeq" id="XP_030623740.1">
    <property type="nucleotide sequence ID" value="XM_030767880.1"/>
</dbReference>
<comment type="catalytic activity">
    <reaction evidence="17">
        <text>H2O2 + NADPH + H(+) = NADP(+) + 2 H2O</text>
        <dbReference type="Rhea" id="RHEA:15173"/>
        <dbReference type="ChEBI" id="CHEBI:15377"/>
        <dbReference type="ChEBI" id="CHEBI:15378"/>
        <dbReference type="ChEBI" id="CHEBI:16240"/>
        <dbReference type="ChEBI" id="CHEBI:57783"/>
        <dbReference type="ChEBI" id="CHEBI:58349"/>
        <dbReference type="EC" id="1.11.1.2"/>
    </reaction>
    <physiologicalReaction direction="left-to-right" evidence="17">
        <dbReference type="Rhea" id="RHEA:15174"/>
    </physiologicalReaction>
</comment>
<dbReference type="InterPro" id="IPR006338">
    <property type="entry name" value="Thioredoxin/glutathione_Rdtase"/>
</dbReference>
<dbReference type="GeneID" id="115806986"/>
<dbReference type="SUPFAM" id="SSF51905">
    <property type="entry name" value="FAD/NAD(P)-binding domain"/>
    <property type="match status" value="1"/>
</dbReference>
<dbReference type="GO" id="GO:0006749">
    <property type="term" value="P:glutathione metabolic process"/>
    <property type="evidence" value="ECO:0007669"/>
    <property type="project" value="TreeGrafter"/>
</dbReference>
<evidence type="ECO:0000259" key="18">
    <source>
        <dbReference type="Pfam" id="PF02852"/>
    </source>
</evidence>
<evidence type="ECO:0000256" key="14">
    <source>
        <dbReference type="ARBA" id="ARBA00044275"/>
    </source>
</evidence>
<dbReference type="EC" id="1.8.1.9" evidence="3"/>
<keyword evidence="5" id="KW-0274">FAD</keyword>
<evidence type="ECO:0000256" key="13">
    <source>
        <dbReference type="ARBA" id="ARBA00044212"/>
    </source>
</evidence>
<dbReference type="Gene3D" id="3.50.50.60">
    <property type="entry name" value="FAD/NAD(P)-binding domain"/>
    <property type="match status" value="2"/>
</dbReference>
<dbReference type="FunFam" id="3.30.390.30:FF:000004">
    <property type="entry name" value="Thioredoxin reductase 1, cytoplasmic"/>
    <property type="match status" value="1"/>
</dbReference>
<comment type="cofactor">
    <cofactor evidence="1">
        <name>FAD</name>
        <dbReference type="ChEBI" id="CHEBI:57692"/>
    </cofactor>
</comment>
<dbReference type="GO" id="GO:0050137">
    <property type="term" value="F:NADPH peroxidase activity"/>
    <property type="evidence" value="ECO:0007669"/>
    <property type="project" value="UniProtKB-EC"/>
</dbReference>
<dbReference type="GO" id="GO:0050660">
    <property type="term" value="F:flavin adenine dinucleotide binding"/>
    <property type="evidence" value="ECO:0007669"/>
    <property type="project" value="InterPro"/>
</dbReference>
<keyword evidence="4" id="KW-0285">Flavoprotein</keyword>
<evidence type="ECO:0000256" key="1">
    <source>
        <dbReference type="ARBA" id="ARBA00001974"/>
    </source>
</evidence>
<evidence type="ECO:0000256" key="9">
    <source>
        <dbReference type="ARBA" id="ARBA00023157"/>
    </source>
</evidence>
<dbReference type="InterPro" id="IPR023753">
    <property type="entry name" value="FAD/NAD-binding_dom"/>
</dbReference>
<dbReference type="OrthoDB" id="5956163at2759"/>
<dbReference type="Proteomes" id="UP000504632">
    <property type="component" value="Chromosome 1"/>
</dbReference>
<evidence type="ECO:0000256" key="7">
    <source>
        <dbReference type="ARBA" id="ARBA00022933"/>
    </source>
</evidence>
<accession>A0A6J2UTD2</accession>
<dbReference type="InterPro" id="IPR016156">
    <property type="entry name" value="FAD/NAD-linked_Rdtase_dimer_sf"/>
</dbReference>
<dbReference type="PANTHER" id="PTHR42737:SF8">
    <property type="entry name" value="THIOREDOXIN-DISULFIDE REDUCTASE"/>
    <property type="match status" value="1"/>
</dbReference>
<dbReference type="InterPro" id="IPR036188">
    <property type="entry name" value="FAD/NAD-bd_sf"/>
</dbReference>
<dbReference type="GO" id="GO:0005829">
    <property type="term" value="C:cytosol"/>
    <property type="evidence" value="ECO:0007669"/>
    <property type="project" value="TreeGrafter"/>
</dbReference>
<dbReference type="GO" id="GO:0005739">
    <property type="term" value="C:mitochondrion"/>
    <property type="evidence" value="ECO:0007669"/>
    <property type="project" value="TreeGrafter"/>
</dbReference>
<dbReference type="SUPFAM" id="SSF55424">
    <property type="entry name" value="FAD/NAD-linked reductases, dimerisation (C-terminal) domain"/>
    <property type="match status" value="1"/>
</dbReference>
<dbReference type="FunFam" id="3.50.50.60:FF:000012">
    <property type="entry name" value="Thioredoxin reductase 1, cytoplasmic"/>
    <property type="match status" value="1"/>
</dbReference>
<dbReference type="InterPro" id="IPR046952">
    <property type="entry name" value="GSHR/TRXR-like"/>
</dbReference>
<protein>
    <recommendedName>
        <fullName evidence="12">Thioredoxin reductase 1, cytoplasmic</fullName>
        <ecNumber evidence="11">1.11.1.2</ecNumber>
        <ecNumber evidence="3">1.8.1.9</ecNumber>
    </recommendedName>
    <alternativeName>
        <fullName evidence="14">Peroxidase TXNRD1</fullName>
    </alternativeName>
    <alternativeName>
        <fullName evidence="13">Thioredoxin reductase TR1</fullName>
    </alternativeName>
</protein>
<evidence type="ECO:0000256" key="3">
    <source>
        <dbReference type="ARBA" id="ARBA00012610"/>
    </source>
</evidence>
<evidence type="ECO:0000256" key="2">
    <source>
        <dbReference type="ARBA" id="ARBA00007532"/>
    </source>
</evidence>
<reference evidence="21" key="1">
    <citation type="submission" date="2025-08" db="UniProtKB">
        <authorList>
            <consortium name="RefSeq"/>
        </authorList>
    </citation>
    <scope>IDENTIFICATION</scope>
</reference>
<dbReference type="Pfam" id="PF02852">
    <property type="entry name" value="Pyr_redox_dim"/>
    <property type="match status" value="1"/>
</dbReference>
<dbReference type="PRINTS" id="PR00368">
    <property type="entry name" value="FADPNR"/>
</dbReference>
<dbReference type="PRINTS" id="PR00411">
    <property type="entry name" value="PNDRDTASEI"/>
</dbReference>
<evidence type="ECO:0000256" key="16">
    <source>
        <dbReference type="ARBA" id="ARBA00047387"/>
    </source>
</evidence>
<keyword evidence="8" id="KW-0560">Oxidoreductase</keyword>
<dbReference type="EC" id="1.11.1.2" evidence="11"/>
<evidence type="ECO:0000313" key="20">
    <source>
        <dbReference type="Proteomes" id="UP000504632"/>
    </source>
</evidence>
<evidence type="ECO:0000256" key="15">
    <source>
        <dbReference type="ARBA" id="ARBA00045717"/>
    </source>
</evidence>
<comment type="catalytic activity">
    <reaction evidence="16">
        <text>[thioredoxin]-dithiol + NADP(+) = [thioredoxin]-disulfide + NADPH + H(+)</text>
        <dbReference type="Rhea" id="RHEA:20345"/>
        <dbReference type="Rhea" id="RHEA-COMP:10698"/>
        <dbReference type="Rhea" id="RHEA-COMP:10700"/>
        <dbReference type="ChEBI" id="CHEBI:15378"/>
        <dbReference type="ChEBI" id="CHEBI:29950"/>
        <dbReference type="ChEBI" id="CHEBI:50058"/>
        <dbReference type="ChEBI" id="CHEBI:57783"/>
        <dbReference type="ChEBI" id="CHEBI:58349"/>
        <dbReference type="EC" id="1.8.1.9"/>
    </reaction>
    <physiologicalReaction direction="right-to-left" evidence="16">
        <dbReference type="Rhea" id="RHEA:20347"/>
    </physiologicalReaction>
</comment>
<dbReference type="AlphaFoldDB" id="A0A6J2UTD2"/>
<sequence length="515" mass="56028">MLCFGALTGFEARKRDLTHQLASSMEQTEALGCYDYDLLVIGGGSAGLAVAKEAASLGKMVLVLDYGSPSPAGRKWGSVASKLLHQAALLGNALRDAPHYGWRPLENVSHSWSEVVSAVQQFRRAQSFECRQELRKSNITFIQARARFLGSHTVEATNSQGEKTVHTAAVIVIATGDRQQYPGIPGDREYCITCDDLLAVPDSVGCTLVVGGSAEGLECAGFLSGLGLDVTVMVQSVLLEGFDRKVTKKIENHMYVHGVNFLHHYIPIQIEQVEEGKLRVMAVSTEGTETYEGEFNTVLLSLGREACTKDLGLENVGVNYNKRTGKISVNGNDQTNVPNIYAIGSSQENPLTHPTTRTNSGLSVLAGRMLAQRLYGERSIKCDYSFSPAVVFTPMEYACCGLSEERACESFGEENIEVYHSPFWPLEWTLPARNKNSCYAKVICHIPDNRRVVGLHVLGPSAGEIIQGFAAALRCGLTKDQLDTTVAVHSVCAQVLTNLTVTQRESDAMQVRGNC</sequence>
<proteinExistence type="inferred from homology"/>
<feature type="domain" description="FAD/NAD(P)-binding" evidence="19">
    <location>
        <begin position="36"/>
        <end position="347"/>
    </location>
</feature>
<dbReference type="GO" id="GO:0004362">
    <property type="term" value="F:glutathione-disulfide reductase (NADPH) activity"/>
    <property type="evidence" value="ECO:0007669"/>
    <property type="project" value="TreeGrafter"/>
</dbReference>
<evidence type="ECO:0000256" key="4">
    <source>
        <dbReference type="ARBA" id="ARBA00022630"/>
    </source>
</evidence>
<evidence type="ECO:0000256" key="11">
    <source>
        <dbReference type="ARBA" id="ARBA00044049"/>
    </source>
</evidence>
<dbReference type="InterPro" id="IPR004099">
    <property type="entry name" value="Pyr_nucl-diS_OxRdtase_dimer"/>
</dbReference>
<evidence type="ECO:0000256" key="8">
    <source>
        <dbReference type="ARBA" id="ARBA00023002"/>
    </source>
</evidence>
<keyword evidence="9" id="KW-1015">Disulfide bond</keyword>
<dbReference type="Gene3D" id="3.30.390.30">
    <property type="match status" value="1"/>
</dbReference>
<organism evidence="20 21">
    <name type="scientific">Chanos chanos</name>
    <name type="common">Milkfish</name>
    <name type="synonym">Mugil chanos</name>
    <dbReference type="NCBI Taxonomy" id="29144"/>
    <lineage>
        <taxon>Eukaryota</taxon>
        <taxon>Metazoa</taxon>
        <taxon>Chordata</taxon>
        <taxon>Craniata</taxon>
        <taxon>Vertebrata</taxon>
        <taxon>Euteleostomi</taxon>
        <taxon>Actinopterygii</taxon>
        <taxon>Neopterygii</taxon>
        <taxon>Teleostei</taxon>
        <taxon>Ostariophysi</taxon>
        <taxon>Gonorynchiformes</taxon>
        <taxon>Chanidae</taxon>
        <taxon>Chanos</taxon>
    </lineage>
</organism>
<evidence type="ECO:0000256" key="5">
    <source>
        <dbReference type="ARBA" id="ARBA00022827"/>
    </source>
</evidence>
<keyword evidence="6" id="KW-0521">NADP</keyword>
<evidence type="ECO:0000256" key="12">
    <source>
        <dbReference type="ARBA" id="ARBA00044068"/>
    </source>
</evidence>
<keyword evidence="10" id="KW-0676">Redox-active center</keyword>
<dbReference type="PANTHER" id="PTHR42737">
    <property type="entry name" value="GLUTATHIONE REDUCTASE"/>
    <property type="match status" value="1"/>
</dbReference>
<dbReference type="NCBIfam" id="TIGR01438">
    <property type="entry name" value="TGR"/>
    <property type="match status" value="1"/>
</dbReference>
<feature type="domain" description="Pyridine nucleotide-disulphide oxidoreductase dimerisation" evidence="18">
    <location>
        <begin position="388"/>
        <end position="497"/>
    </location>
</feature>
<dbReference type="Pfam" id="PF07992">
    <property type="entry name" value="Pyr_redox_2"/>
    <property type="match status" value="1"/>
</dbReference>
<gene>
    <name evidence="21" type="primary">LOC115806986</name>
</gene>
<comment type="similarity">
    <text evidence="2">Belongs to the class-I pyridine nucleotide-disulfide oxidoreductase family.</text>
</comment>
<comment type="function">
    <text evidence="15">Reduces disulfideprotein thioredoxin (Trx) to its dithiol-containing form. Homodimeric flavoprotein involved in the regulation of cellular redox reactions, growth and differentiation. Contains a selenocysteine residue at the C-terminal active site that is essential for catalysis. Also has reductase activity on hydrogen peroxide (H2O2).</text>
</comment>
<dbReference type="InParanoid" id="A0A6J2UTD2"/>
<evidence type="ECO:0000313" key="21">
    <source>
        <dbReference type="RefSeq" id="XP_030623740.1"/>
    </source>
</evidence>
<evidence type="ECO:0000259" key="19">
    <source>
        <dbReference type="Pfam" id="PF07992"/>
    </source>
</evidence>
<keyword evidence="7" id="KW-0712">Selenocysteine</keyword>
<keyword evidence="20" id="KW-1185">Reference proteome</keyword>
<dbReference type="GO" id="GO:0045454">
    <property type="term" value="P:cell redox homeostasis"/>
    <property type="evidence" value="ECO:0007669"/>
    <property type="project" value="InterPro"/>
</dbReference>
<evidence type="ECO:0000256" key="6">
    <source>
        <dbReference type="ARBA" id="ARBA00022857"/>
    </source>
</evidence>
<dbReference type="GO" id="GO:0034599">
    <property type="term" value="P:cellular response to oxidative stress"/>
    <property type="evidence" value="ECO:0007669"/>
    <property type="project" value="TreeGrafter"/>
</dbReference>